<dbReference type="SUPFAM" id="SSF101498">
    <property type="entry name" value="Anti-sigma factor FlgM"/>
    <property type="match status" value="1"/>
</dbReference>
<evidence type="ECO:0000256" key="3">
    <source>
        <dbReference type="ARBA" id="ARBA00022491"/>
    </source>
</evidence>
<gene>
    <name evidence="9" type="primary">flgM</name>
    <name evidence="9" type="ORF">P4T90_15100</name>
</gene>
<comment type="similarity">
    <text evidence="1">Belongs to the FlgM family.</text>
</comment>
<keyword evidence="9" id="KW-0282">Flagellum</keyword>
<dbReference type="Proteomes" id="UP001341444">
    <property type="component" value="Unassembled WGS sequence"/>
</dbReference>
<evidence type="ECO:0000256" key="5">
    <source>
        <dbReference type="ARBA" id="ARBA00023015"/>
    </source>
</evidence>
<evidence type="ECO:0000256" key="4">
    <source>
        <dbReference type="ARBA" id="ARBA00022795"/>
    </source>
</evidence>
<organism evidence="9 10">
    <name type="scientific">Heyndrickxia acidicola</name>
    <dbReference type="NCBI Taxonomy" id="209389"/>
    <lineage>
        <taxon>Bacteria</taxon>
        <taxon>Bacillati</taxon>
        <taxon>Bacillota</taxon>
        <taxon>Bacilli</taxon>
        <taxon>Bacillales</taxon>
        <taxon>Bacillaceae</taxon>
        <taxon>Heyndrickxia</taxon>
    </lineage>
</organism>
<feature type="region of interest" description="Disordered" evidence="7">
    <location>
        <begin position="1"/>
        <end position="55"/>
    </location>
</feature>
<reference evidence="9 10" key="1">
    <citation type="submission" date="2023-03" db="EMBL/GenBank/DDBJ databases">
        <title>Bacillus Genome Sequencing.</title>
        <authorList>
            <person name="Dunlap C."/>
        </authorList>
    </citation>
    <scope>NUCLEOTIDE SEQUENCE [LARGE SCALE GENOMIC DNA]</scope>
    <source>
        <strain evidence="9 10">B-23453</strain>
    </source>
</reference>
<feature type="domain" description="Anti-sigma-28 factor FlgM C-terminal" evidence="8">
    <location>
        <begin position="32"/>
        <end position="82"/>
    </location>
</feature>
<evidence type="ECO:0000313" key="10">
    <source>
        <dbReference type="Proteomes" id="UP001341444"/>
    </source>
</evidence>
<dbReference type="NCBIfam" id="TIGR03824">
    <property type="entry name" value="FlgM_jcvi"/>
    <property type="match status" value="1"/>
</dbReference>
<keyword evidence="10" id="KW-1185">Reference proteome</keyword>
<proteinExistence type="inferred from homology"/>
<keyword evidence="5" id="KW-0805">Transcription regulation</keyword>
<sequence length="90" mass="10114">MKINNIGSSGINPYQKSLNKIDTSNQAGKQTDKVEISSKAKEMQQTSQVEKERQAKVDQLKIQVQNGQYTVDPKAVANSIINFYKQNNNQ</sequence>
<evidence type="ECO:0000259" key="8">
    <source>
        <dbReference type="Pfam" id="PF04316"/>
    </source>
</evidence>
<dbReference type="InterPro" id="IPR035890">
    <property type="entry name" value="Anti-sigma-28_factor_FlgM_sf"/>
</dbReference>
<evidence type="ECO:0000256" key="6">
    <source>
        <dbReference type="ARBA" id="ARBA00023163"/>
    </source>
</evidence>
<accession>A0ABU6MJ74</accession>
<dbReference type="InterPro" id="IPR031316">
    <property type="entry name" value="FlgM_C"/>
</dbReference>
<name>A0ABU6MJ74_9BACI</name>
<evidence type="ECO:0000256" key="1">
    <source>
        <dbReference type="ARBA" id="ARBA00005322"/>
    </source>
</evidence>
<keyword evidence="9" id="KW-0969">Cilium</keyword>
<evidence type="ECO:0000256" key="2">
    <source>
        <dbReference type="ARBA" id="ARBA00017823"/>
    </source>
</evidence>
<keyword evidence="3" id="KW-0678">Repressor</keyword>
<comment type="caution">
    <text evidence="9">The sequence shown here is derived from an EMBL/GenBank/DDBJ whole genome shotgun (WGS) entry which is preliminary data.</text>
</comment>
<dbReference type="RefSeq" id="WP_066269452.1">
    <property type="nucleotide sequence ID" value="NZ_JARMAB010000022.1"/>
</dbReference>
<dbReference type="InterPro" id="IPR007412">
    <property type="entry name" value="FlgM"/>
</dbReference>
<keyword evidence="6" id="KW-0804">Transcription</keyword>
<keyword evidence="9" id="KW-0966">Cell projection</keyword>
<dbReference type="Pfam" id="PF04316">
    <property type="entry name" value="FlgM"/>
    <property type="match status" value="1"/>
</dbReference>
<evidence type="ECO:0000313" key="9">
    <source>
        <dbReference type="EMBL" id="MED1204374.1"/>
    </source>
</evidence>
<dbReference type="Gene3D" id="6.10.140.30">
    <property type="entry name" value="Anti-sigma-28 factor FlgM"/>
    <property type="match status" value="1"/>
</dbReference>
<keyword evidence="4" id="KW-1005">Bacterial flagellum biogenesis</keyword>
<evidence type="ECO:0000256" key="7">
    <source>
        <dbReference type="SAM" id="MobiDB-lite"/>
    </source>
</evidence>
<dbReference type="EMBL" id="JARMAB010000022">
    <property type="protein sequence ID" value="MED1204374.1"/>
    <property type="molecule type" value="Genomic_DNA"/>
</dbReference>
<feature type="compositionally biased region" description="Polar residues" evidence="7">
    <location>
        <begin position="1"/>
        <end position="29"/>
    </location>
</feature>
<protein>
    <recommendedName>
        <fullName evidence="2">Negative regulator of flagellin synthesis</fullName>
    </recommendedName>
</protein>
<feature type="compositionally biased region" description="Basic and acidic residues" evidence="7">
    <location>
        <begin position="30"/>
        <end position="42"/>
    </location>
</feature>